<name>A0A6I4U9T9_9SPHN</name>
<dbReference type="InterPro" id="IPR018152">
    <property type="entry name" value="SOD_Cu/Zn_BS"/>
</dbReference>
<dbReference type="OrthoDB" id="5431326at2"/>
<sequence>MIIARTIAAASLLALLPGCMNMGDAPTARAGQGTLTYADGAPAGTVQLIESGNRLRIAATVTGAPEGVHGFHLHQTGSCERPDFKSAGGHLNPEGRDHGTLDPDGPHLGDLPNMVVAADGTGSIDAMISADREEALRAIFDTDGTAVVLHAGPDDYKTDPSGAAGARIACGVLSPA</sequence>
<dbReference type="GO" id="GO:0005507">
    <property type="term" value="F:copper ion binding"/>
    <property type="evidence" value="ECO:0007669"/>
    <property type="project" value="InterPro"/>
</dbReference>
<evidence type="ECO:0000256" key="2">
    <source>
        <dbReference type="SAM" id="SignalP"/>
    </source>
</evidence>
<comment type="similarity">
    <text evidence="1">Belongs to the Cu-Zn superoxide dismutase family.</text>
</comment>
<dbReference type="PROSITE" id="PS00087">
    <property type="entry name" value="SOD_CU_ZN_1"/>
    <property type="match status" value="1"/>
</dbReference>
<evidence type="ECO:0000259" key="3">
    <source>
        <dbReference type="Pfam" id="PF00080"/>
    </source>
</evidence>
<dbReference type="AlphaFoldDB" id="A0A6I4U9T9"/>
<dbReference type="GO" id="GO:0006801">
    <property type="term" value="P:superoxide metabolic process"/>
    <property type="evidence" value="ECO:0007669"/>
    <property type="project" value="InterPro"/>
</dbReference>
<accession>A0A6I4U9T9</accession>
<dbReference type="InterPro" id="IPR001424">
    <property type="entry name" value="SOD_Cu_Zn_dom"/>
</dbReference>
<dbReference type="CDD" id="cd00305">
    <property type="entry name" value="Cu-Zn_Superoxide_Dismutase"/>
    <property type="match status" value="1"/>
</dbReference>
<feature type="chain" id="PRO_5026331107" evidence="2">
    <location>
        <begin position="31"/>
        <end position="176"/>
    </location>
</feature>
<protein>
    <submittedName>
        <fullName evidence="4">Superoxide dismutase family protein</fullName>
    </submittedName>
</protein>
<dbReference type="InterPro" id="IPR036423">
    <property type="entry name" value="SOD-like_Cu/Zn_dom_sf"/>
</dbReference>
<dbReference type="RefSeq" id="WP_160617586.1">
    <property type="nucleotide sequence ID" value="NZ_WTYR01000001.1"/>
</dbReference>
<dbReference type="EMBL" id="WTYR01000001">
    <property type="protein sequence ID" value="MXP11011.1"/>
    <property type="molecule type" value="Genomic_DNA"/>
</dbReference>
<evidence type="ECO:0000313" key="4">
    <source>
        <dbReference type="EMBL" id="MXP11011.1"/>
    </source>
</evidence>
<comment type="caution">
    <text evidence="4">The sequence shown here is derived from an EMBL/GenBank/DDBJ whole genome shotgun (WGS) entry which is preliminary data.</text>
</comment>
<proteinExistence type="inferred from homology"/>
<reference evidence="4 5" key="1">
    <citation type="submission" date="2019-12" db="EMBL/GenBank/DDBJ databases">
        <title>Genomic-based taxomic classification of the family Erythrobacteraceae.</title>
        <authorList>
            <person name="Xu L."/>
        </authorList>
    </citation>
    <scope>NUCLEOTIDE SEQUENCE [LARGE SCALE GENOMIC DNA]</scope>
    <source>
        <strain evidence="4 5">LMG 29519</strain>
    </source>
</reference>
<keyword evidence="5" id="KW-1185">Reference proteome</keyword>
<organism evidence="4 5">
    <name type="scientific">Alteriqipengyuania halimionae</name>
    <dbReference type="NCBI Taxonomy" id="1926630"/>
    <lineage>
        <taxon>Bacteria</taxon>
        <taxon>Pseudomonadati</taxon>
        <taxon>Pseudomonadota</taxon>
        <taxon>Alphaproteobacteria</taxon>
        <taxon>Sphingomonadales</taxon>
        <taxon>Erythrobacteraceae</taxon>
        <taxon>Alteriqipengyuania</taxon>
    </lineage>
</organism>
<dbReference type="PANTHER" id="PTHR10003">
    <property type="entry name" value="SUPEROXIDE DISMUTASE CU-ZN -RELATED"/>
    <property type="match status" value="1"/>
</dbReference>
<dbReference type="SUPFAM" id="SSF49329">
    <property type="entry name" value="Cu,Zn superoxide dismutase-like"/>
    <property type="match status" value="1"/>
</dbReference>
<feature type="signal peptide" evidence="2">
    <location>
        <begin position="1"/>
        <end position="30"/>
    </location>
</feature>
<gene>
    <name evidence="4" type="ORF">GRI68_12560</name>
</gene>
<feature type="domain" description="Superoxide dismutase copper/zinc binding" evidence="3">
    <location>
        <begin position="44"/>
        <end position="172"/>
    </location>
</feature>
<dbReference type="Pfam" id="PF00080">
    <property type="entry name" value="Sod_Cu"/>
    <property type="match status" value="1"/>
</dbReference>
<dbReference type="Gene3D" id="2.60.40.200">
    <property type="entry name" value="Superoxide dismutase, copper/zinc binding domain"/>
    <property type="match status" value="1"/>
</dbReference>
<evidence type="ECO:0000256" key="1">
    <source>
        <dbReference type="ARBA" id="ARBA00010457"/>
    </source>
</evidence>
<evidence type="ECO:0000313" key="5">
    <source>
        <dbReference type="Proteomes" id="UP000429229"/>
    </source>
</evidence>
<dbReference type="Proteomes" id="UP000429229">
    <property type="component" value="Unassembled WGS sequence"/>
</dbReference>
<keyword evidence="2" id="KW-0732">Signal</keyword>
<dbReference type="InterPro" id="IPR024134">
    <property type="entry name" value="SOD_Cu/Zn_/chaperone"/>
</dbReference>